<protein>
    <submittedName>
        <fullName evidence="1">Uncharacterized protein</fullName>
    </submittedName>
</protein>
<gene>
    <name evidence="1" type="ORF">OAUR00152_LOCUS1497</name>
</gene>
<name>A0A7S4M6B3_9STRA</name>
<dbReference type="EMBL" id="HBKQ01002249">
    <property type="protein sequence ID" value="CAE2202977.1"/>
    <property type="molecule type" value="Transcribed_RNA"/>
</dbReference>
<sequence>MNHSEYNSEESYALQFHQRASGVPKHWILLDTGSTVESFRNPIILKGIHEVEETMDVHCNVGNVSMNIMGTFPGYGEVWYCKSGIANILSPKNIKQQFRIMYDSADKEYFMVHKPDQLLMFNESPKGLYYHRMKKREVMLLNNGSLEDEKVSNVRHNANGFTKQDYK</sequence>
<dbReference type="AlphaFoldDB" id="A0A7S4M6B3"/>
<reference evidence="1" key="1">
    <citation type="submission" date="2021-01" db="EMBL/GenBank/DDBJ databases">
        <authorList>
            <person name="Corre E."/>
            <person name="Pelletier E."/>
            <person name="Niang G."/>
            <person name="Scheremetjew M."/>
            <person name="Finn R."/>
            <person name="Kale V."/>
            <person name="Holt S."/>
            <person name="Cochrane G."/>
            <person name="Meng A."/>
            <person name="Brown T."/>
            <person name="Cohen L."/>
        </authorList>
    </citation>
    <scope>NUCLEOTIDE SEQUENCE</scope>
    <source>
        <strain evidence="1">Isolate 1302-5</strain>
    </source>
</reference>
<evidence type="ECO:0000313" key="1">
    <source>
        <dbReference type="EMBL" id="CAE2202977.1"/>
    </source>
</evidence>
<organism evidence="1">
    <name type="scientific">Odontella aurita</name>
    <dbReference type="NCBI Taxonomy" id="265563"/>
    <lineage>
        <taxon>Eukaryota</taxon>
        <taxon>Sar</taxon>
        <taxon>Stramenopiles</taxon>
        <taxon>Ochrophyta</taxon>
        <taxon>Bacillariophyta</taxon>
        <taxon>Mediophyceae</taxon>
        <taxon>Biddulphiophycidae</taxon>
        <taxon>Eupodiscales</taxon>
        <taxon>Odontellaceae</taxon>
        <taxon>Odontella</taxon>
    </lineage>
</organism>
<accession>A0A7S4M6B3</accession>
<proteinExistence type="predicted"/>